<dbReference type="InterPro" id="IPR044824">
    <property type="entry name" value="MAIN-like"/>
</dbReference>
<accession>A0AAQ3JMT1</accession>
<dbReference type="InterPro" id="IPR019557">
    <property type="entry name" value="AminoTfrase-like_pln_mobile"/>
</dbReference>
<organism evidence="5 6">
    <name type="scientific">Canna indica</name>
    <name type="common">Indian-shot</name>
    <dbReference type="NCBI Taxonomy" id="4628"/>
    <lineage>
        <taxon>Eukaryota</taxon>
        <taxon>Viridiplantae</taxon>
        <taxon>Streptophyta</taxon>
        <taxon>Embryophyta</taxon>
        <taxon>Tracheophyta</taxon>
        <taxon>Spermatophyta</taxon>
        <taxon>Magnoliopsida</taxon>
        <taxon>Liliopsida</taxon>
        <taxon>Zingiberales</taxon>
        <taxon>Cannaceae</taxon>
        <taxon>Canna</taxon>
    </lineage>
</organism>
<name>A0AAQ3JMT1_9LILI</name>
<dbReference type="PANTHER" id="PTHR46033:SF40">
    <property type="entry name" value="EXPRESSED PROTEIN"/>
    <property type="match status" value="1"/>
</dbReference>
<dbReference type="EMBL" id="CP136890">
    <property type="protein sequence ID" value="WOK92472.1"/>
    <property type="molecule type" value="Genomic_DNA"/>
</dbReference>
<proteinExistence type="predicted"/>
<keyword evidence="3" id="KW-0175">Coiled coil</keyword>
<keyword evidence="1" id="KW-0813">Transport</keyword>
<feature type="coiled-coil region" evidence="3">
    <location>
        <begin position="786"/>
        <end position="875"/>
    </location>
</feature>
<evidence type="ECO:0000313" key="6">
    <source>
        <dbReference type="Proteomes" id="UP001327560"/>
    </source>
</evidence>
<feature type="domain" description="Aminotransferase-like plant mobile" evidence="4">
    <location>
        <begin position="117"/>
        <end position="443"/>
    </location>
</feature>
<keyword evidence="6" id="KW-1185">Reference proteome</keyword>
<evidence type="ECO:0000256" key="1">
    <source>
        <dbReference type="ARBA" id="ARBA00022448"/>
    </source>
</evidence>
<dbReference type="PANTHER" id="PTHR46033">
    <property type="entry name" value="PROTEIN MAIN-LIKE 2"/>
    <property type="match status" value="1"/>
</dbReference>
<sequence length="876" mass="100779">MGRETSTIAAHQIGTTTLKGRTPRITVKPCNSVILEAPTLTVREKEYFFLRPFDSNAACSSSSITATPLLSDVIRIGAACLPKLDFRGWTPPGLGWEAWVMEMACDEKIVSTWRKAGIEDAIRGSVTNIKPDQPLLQALCGFWCPVNRTFIFPWGEAAFTLEDAHVIGNLSISGSKLDRELTDEEEDLRIRLYVEKEKIWELHPNAKAARRVTLDIWLQWFLELQGEEELKNLGFLAYWLAKNVVPAFPFGEVPEVIFRLAARLYCGDRIALAPLVTANIYRDLSSISNFVLSKSQKRRGNKLTVWAQFGLLQAWVWARFESLCPLPHGAGPLLSESHITRLGSRRSMTKYDEALDIFRNERSYTWRPYSKNFSSWKEPTWCDQEARIIRVEEGMPTWVYDYVTTISPTMLQGFYGDSLITSERYQPHRVARQFGYDQAIPISNDSLALWIANKGHKVGQYVSIPETTRSGNPCRDYLLWWQKYKVEYQKALNELEMQRPDLVGIHKKQTKPKGKSLQNGFTVNQSSFEASYQRNHCQEQEEKEGNNVLAEPRDHTKIIKEKNEETFNLTESQEADSDVEIQEYDSTRSKSSCNESHQCAKRKRKLEVEDISKRAEVSSVPFQNVIIIDDSDEDVNSEEEVRMLVDELEEFQHCGLLNEWDPSFPELGNEDNSNDNCSDDARNNGDPFGQEAVRMYPQFFELIPQKPHYRGLLDDVVSEEVRQDVYLSKWYRLVDLMKKALQTTCQTDPSEVEKLMMEAQKFEGFGFNVKHIIARLKEPQLQQRRLKEAKIRLEEAKSRERHAIKMEEMGSLKRHINDLGSKLRVIEKQLEETQEAIAVTHQGNAVNMMNLRKEVETAEANLRKVEYEVAAMNNKT</sequence>
<dbReference type="Pfam" id="PF05266">
    <property type="entry name" value="DUF724"/>
    <property type="match status" value="1"/>
</dbReference>
<dbReference type="AlphaFoldDB" id="A0AAQ3JMT1"/>
<dbReference type="Proteomes" id="UP001327560">
    <property type="component" value="Chromosome 1"/>
</dbReference>
<dbReference type="Pfam" id="PF10536">
    <property type="entry name" value="PMD"/>
    <property type="match status" value="1"/>
</dbReference>
<evidence type="ECO:0000256" key="2">
    <source>
        <dbReference type="ARBA" id="ARBA00022604"/>
    </source>
</evidence>
<reference evidence="5 6" key="1">
    <citation type="submission" date="2023-10" db="EMBL/GenBank/DDBJ databases">
        <title>Chromosome-scale genome assembly provides insights into flower coloration mechanisms of Canna indica.</title>
        <authorList>
            <person name="Li C."/>
        </authorList>
    </citation>
    <scope>NUCLEOTIDE SEQUENCE [LARGE SCALE GENOMIC DNA]</scope>
    <source>
        <tissue evidence="5">Flower</tissue>
    </source>
</reference>
<evidence type="ECO:0000259" key="4">
    <source>
        <dbReference type="Pfam" id="PF10536"/>
    </source>
</evidence>
<keyword evidence="2" id="KW-0341">Growth regulation</keyword>
<protein>
    <recommendedName>
        <fullName evidence="4">Aminotransferase-like plant mobile domain-containing protein</fullName>
    </recommendedName>
</protein>
<evidence type="ECO:0000313" key="5">
    <source>
        <dbReference type="EMBL" id="WOK92472.1"/>
    </source>
</evidence>
<dbReference type="GO" id="GO:0010073">
    <property type="term" value="P:meristem maintenance"/>
    <property type="evidence" value="ECO:0007669"/>
    <property type="project" value="InterPro"/>
</dbReference>
<gene>
    <name evidence="5" type="ORF">Cni_G01163</name>
</gene>
<dbReference type="InterPro" id="IPR007930">
    <property type="entry name" value="DUF724"/>
</dbReference>
<evidence type="ECO:0000256" key="3">
    <source>
        <dbReference type="SAM" id="Coils"/>
    </source>
</evidence>